<dbReference type="EMBL" id="BARS01009650">
    <property type="protein sequence ID" value="GAF77646.1"/>
    <property type="molecule type" value="Genomic_DNA"/>
</dbReference>
<organism evidence="1">
    <name type="scientific">marine sediment metagenome</name>
    <dbReference type="NCBI Taxonomy" id="412755"/>
    <lineage>
        <taxon>unclassified sequences</taxon>
        <taxon>metagenomes</taxon>
        <taxon>ecological metagenomes</taxon>
    </lineage>
</organism>
<dbReference type="AlphaFoldDB" id="X0SR80"/>
<proteinExistence type="predicted"/>
<reference evidence="1" key="1">
    <citation type="journal article" date="2014" name="Front. Microbiol.">
        <title>High frequency of phylogenetically diverse reductive dehalogenase-homologous genes in deep subseafloor sedimentary metagenomes.</title>
        <authorList>
            <person name="Kawai M."/>
            <person name="Futagami T."/>
            <person name="Toyoda A."/>
            <person name="Takaki Y."/>
            <person name="Nishi S."/>
            <person name="Hori S."/>
            <person name="Arai W."/>
            <person name="Tsubouchi T."/>
            <person name="Morono Y."/>
            <person name="Uchiyama I."/>
            <person name="Ito T."/>
            <person name="Fujiyama A."/>
            <person name="Inagaki F."/>
            <person name="Takami H."/>
        </authorList>
    </citation>
    <scope>NUCLEOTIDE SEQUENCE</scope>
    <source>
        <strain evidence="1">Expedition CK06-06</strain>
    </source>
</reference>
<feature type="non-terminal residue" evidence="1">
    <location>
        <position position="133"/>
    </location>
</feature>
<comment type="caution">
    <text evidence="1">The sequence shown here is derived from an EMBL/GenBank/DDBJ whole genome shotgun (WGS) entry which is preliminary data.</text>
</comment>
<evidence type="ECO:0000313" key="1">
    <source>
        <dbReference type="EMBL" id="GAF77646.1"/>
    </source>
</evidence>
<protein>
    <submittedName>
        <fullName evidence="1">Uncharacterized protein</fullName>
    </submittedName>
</protein>
<name>X0SR80_9ZZZZ</name>
<accession>X0SR80</accession>
<sequence length="133" mass="14773">MKTAGDKSGRIGAFACAAAIGAGLGLGVDRASAGHIRVRNPRHGSAVWVPPVYETRARTITIPAVFENRPRKVWHEAVFQERRVLAELPAEFVTRKVPRYDRLGRLIGYDRVEEVVRTARTVWRTETVLVSPG</sequence>
<gene>
    <name evidence="1" type="ORF">S01H1_18099</name>
</gene>